<name>A0A2H1L1U0_BREAU</name>
<proteinExistence type="predicted"/>
<feature type="domain" description="N-acetyltransferase" evidence="1">
    <location>
        <begin position="1"/>
        <end position="82"/>
    </location>
</feature>
<dbReference type="Pfam" id="PF08445">
    <property type="entry name" value="FR47"/>
    <property type="match status" value="1"/>
</dbReference>
<evidence type="ECO:0000259" key="1">
    <source>
        <dbReference type="PROSITE" id="PS51186"/>
    </source>
</evidence>
<dbReference type="InterPro" id="IPR000182">
    <property type="entry name" value="GNAT_dom"/>
</dbReference>
<protein>
    <submittedName>
        <fullName evidence="2">FR47-like protein</fullName>
    </submittedName>
</protein>
<dbReference type="SUPFAM" id="SSF55729">
    <property type="entry name" value="Acyl-CoA N-acyltransferases (Nat)"/>
    <property type="match status" value="1"/>
</dbReference>
<dbReference type="AlphaFoldDB" id="A0A2H1L1U0"/>
<dbReference type="InterPro" id="IPR016181">
    <property type="entry name" value="Acyl_CoA_acyltransferase"/>
</dbReference>
<dbReference type="GO" id="GO:0016747">
    <property type="term" value="F:acyltransferase activity, transferring groups other than amino-acyl groups"/>
    <property type="evidence" value="ECO:0007669"/>
    <property type="project" value="InterPro"/>
</dbReference>
<organism evidence="2 3">
    <name type="scientific">Brevibacterium aurantiacum</name>
    <dbReference type="NCBI Taxonomy" id="273384"/>
    <lineage>
        <taxon>Bacteria</taxon>
        <taxon>Bacillati</taxon>
        <taxon>Actinomycetota</taxon>
        <taxon>Actinomycetes</taxon>
        <taxon>Micrococcales</taxon>
        <taxon>Brevibacteriaceae</taxon>
        <taxon>Brevibacterium</taxon>
    </lineage>
</organism>
<dbReference type="Proteomes" id="UP000234300">
    <property type="component" value="Unassembled WGS sequence"/>
</dbReference>
<evidence type="ECO:0000313" key="2">
    <source>
        <dbReference type="EMBL" id="SMY05442.1"/>
    </source>
</evidence>
<dbReference type="PROSITE" id="PS51186">
    <property type="entry name" value="GNAT"/>
    <property type="match status" value="1"/>
</dbReference>
<reference evidence="2 3" key="1">
    <citation type="submission" date="2017-03" db="EMBL/GenBank/DDBJ databases">
        <authorList>
            <person name="Afonso C.L."/>
            <person name="Miller P.J."/>
            <person name="Scott M.A."/>
            <person name="Spackman E."/>
            <person name="Goraichik I."/>
            <person name="Dimitrov K.M."/>
            <person name="Suarez D.L."/>
            <person name="Swayne D.E."/>
        </authorList>
    </citation>
    <scope>NUCLEOTIDE SEQUENCE [LARGE SCALE GENOMIC DNA]</scope>
    <source>
        <strain evidence="3">8(6)</strain>
    </source>
</reference>
<dbReference type="Gene3D" id="3.40.630.30">
    <property type="match status" value="1"/>
</dbReference>
<evidence type="ECO:0000313" key="3">
    <source>
        <dbReference type="Proteomes" id="UP000234300"/>
    </source>
</evidence>
<gene>
    <name evidence="2" type="ORF">BAURA86_04084</name>
</gene>
<dbReference type="InterPro" id="IPR013653">
    <property type="entry name" value="GCN5-like_dom"/>
</dbReference>
<sequence length="82" mass="8884">MVAACRVVERSKWAVITNLITRPDLRRRGAGRSVAAAAAALLAQRGVRSYLVDVESSNEASLGLFASLGATVRHRSWYAEAR</sequence>
<dbReference type="EMBL" id="FXZI01000064">
    <property type="protein sequence ID" value="SMY05442.1"/>
    <property type="molecule type" value="Genomic_DNA"/>
</dbReference>
<accession>A0A2H1L1U0</accession>